<feature type="non-terminal residue" evidence="2">
    <location>
        <position position="1"/>
    </location>
</feature>
<gene>
    <name evidence="2" type="ORF">BDN70DRAFT_803046</name>
</gene>
<dbReference type="EMBL" id="MU155176">
    <property type="protein sequence ID" value="KAF9481587.1"/>
    <property type="molecule type" value="Genomic_DNA"/>
</dbReference>
<dbReference type="GO" id="GO:0004674">
    <property type="term" value="F:protein serine/threonine kinase activity"/>
    <property type="evidence" value="ECO:0007669"/>
    <property type="project" value="TreeGrafter"/>
</dbReference>
<dbReference type="PANTHER" id="PTHR44167">
    <property type="entry name" value="OVARIAN-SPECIFIC SERINE/THREONINE-PROTEIN KINASE LOK-RELATED"/>
    <property type="match status" value="1"/>
</dbReference>
<dbReference type="PANTHER" id="PTHR44167:SF24">
    <property type="entry name" value="SERINE_THREONINE-PROTEIN KINASE CHK2"/>
    <property type="match status" value="1"/>
</dbReference>
<dbReference type="InterPro" id="IPR000719">
    <property type="entry name" value="Prot_kinase_dom"/>
</dbReference>
<dbReference type="Proteomes" id="UP000807469">
    <property type="component" value="Unassembled WGS sequence"/>
</dbReference>
<dbReference type="OrthoDB" id="5987198at2759"/>
<evidence type="ECO:0000259" key="1">
    <source>
        <dbReference type="PROSITE" id="PS50011"/>
    </source>
</evidence>
<dbReference type="SMART" id="SM00220">
    <property type="entry name" value="S_TKc"/>
    <property type="match status" value="1"/>
</dbReference>
<accession>A0A9P5Z4W9</accession>
<protein>
    <recommendedName>
        <fullName evidence="1">Protein kinase domain-containing protein</fullName>
    </recommendedName>
</protein>
<dbReference type="GO" id="GO:0005524">
    <property type="term" value="F:ATP binding"/>
    <property type="evidence" value="ECO:0007669"/>
    <property type="project" value="InterPro"/>
</dbReference>
<sequence length="661" mass="76681">VMDATCIKDNKPKMLKILRRAANSDEKRIAFYLCSPELMREPGNHCVPIDEVLAIPEDADYEILVMPFLVPFDFPRFDTLGEIVDFFKEVFVGLQFLHRHRIVHWDCTGRNLMMDASELVPEGVHPIEHKLNLQANGPSKCRYMQMQRPPRYLWINFGMSVQFSESDTSFILSADPGNDGTLPEYQALPNLYDYRILHLVQHDPFASDICYPGNMIRRYFLNVGYSNFEFLLPLVADMTANDPSKRPPIDKCISRLDELIGTLSSSKLHSVVSSSMSNERLNDIEEWWQSQYKWLESCGYRLRQRYKPGWVASWVQNPSLSHWKCEDRFSVLSSVVIDATSIKDNKPKMLKKILRHAIDSDEKRIALYLCSPELASDPENHCVPIDEVLSIPGDDVYEILVMPRLAQFDFPRFDTLGEIMDFFREVFVGLQFLHRHRIAHRDCTGRNLMMDANGLIPQGFHPMRPTYNLQANGPYKQRYMRTQRPPKYFWIDFGMSVQFSDSDTSFILSADLGNDRTLPEYQCLPSLHDYRVLHLVQHDPFPSDIYYLGNMVRRYFFDGKYTASIKKNLDILHTLVADMTATDPSTRPTIDECLVRLDEVIKKLSSSKLRSQVHHAKDNIFGDIARFFPYWTRRVSYVVRRIPPIPVRKYGDSAKSEKGPL</sequence>
<dbReference type="AlphaFoldDB" id="A0A9P5Z4W9"/>
<organism evidence="2 3">
    <name type="scientific">Pholiota conissans</name>
    <dbReference type="NCBI Taxonomy" id="109636"/>
    <lineage>
        <taxon>Eukaryota</taxon>
        <taxon>Fungi</taxon>
        <taxon>Dikarya</taxon>
        <taxon>Basidiomycota</taxon>
        <taxon>Agaricomycotina</taxon>
        <taxon>Agaricomycetes</taxon>
        <taxon>Agaricomycetidae</taxon>
        <taxon>Agaricales</taxon>
        <taxon>Agaricineae</taxon>
        <taxon>Strophariaceae</taxon>
        <taxon>Pholiota</taxon>
    </lineage>
</organism>
<dbReference type="Gene3D" id="1.10.510.10">
    <property type="entry name" value="Transferase(Phosphotransferase) domain 1"/>
    <property type="match status" value="2"/>
</dbReference>
<dbReference type="PROSITE" id="PS50011">
    <property type="entry name" value="PROTEIN_KINASE_DOM"/>
    <property type="match status" value="1"/>
</dbReference>
<dbReference type="SUPFAM" id="SSF56112">
    <property type="entry name" value="Protein kinase-like (PK-like)"/>
    <property type="match status" value="2"/>
</dbReference>
<dbReference type="GO" id="GO:0044773">
    <property type="term" value="P:mitotic DNA damage checkpoint signaling"/>
    <property type="evidence" value="ECO:0007669"/>
    <property type="project" value="TreeGrafter"/>
</dbReference>
<feature type="domain" description="Protein kinase" evidence="1">
    <location>
        <begin position="300"/>
        <end position="617"/>
    </location>
</feature>
<dbReference type="GO" id="GO:0005634">
    <property type="term" value="C:nucleus"/>
    <property type="evidence" value="ECO:0007669"/>
    <property type="project" value="TreeGrafter"/>
</dbReference>
<evidence type="ECO:0000313" key="3">
    <source>
        <dbReference type="Proteomes" id="UP000807469"/>
    </source>
</evidence>
<dbReference type="InterPro" id="IPR011009">
    <property type="entry name" value="Kinase-like_dom_sf"/>
</dbReference>
<name>A0A9P5Z4W9_9AGAR</name>
<evidence type="ECO:0000313" key="2">
    <source>
        <dbReference type="EMBL" id="KAF9481587.1"/>
    </source>
</evidence>
<comment type="caution">
    <text evidence="2">The sequence shown here is derived from an EMBL/GenBank/DDBJ whole genome shotgun (WGS) entry which is preliminary data.</text>
</comment>
<proteinExistence type="predicted"/>
<reference evidence="2" key="1">
    <citation type="submission" date="2020-11" db="EMBL/GenBank/DDBJ databases">
        <authorList>
            <consortium name="DOE Joint Genome Institute"/>
            <person name="Ahrendt S."/>
            <person name="Riley R."/>
            <person name="Andreopoulos W."/>
            <person name="Labutti K."/>
            <person name="Pangilinan J."/>
            <person name="Ruiz-Duenas F.J."/>
            <person name="Barrasa J.M."/>
            <person name="Sanchez-Garcia M."/>
            <person name="Camarero S."/>
            <person name="Miyauchi S."/>
            <person name="Serrano A."/>
            <person name="Linde D."/>
            <person name="Babiker R."/>
            <person name="Drula E."/>
            <person name="Ayuso-Fernandez I."/>
            <person name="Pacheco R."/>
            <person name="Padilla G."/>
            <person name="Ferreira P."/>
            <person name="Barriuso J."/>
            <person name="Kellner H."/>
            <person name="Castanera R."/>
            <person name="Alfaro M."/>
            <person name="Ramirez L."/>
            <person name="Pisabarro A.G."/>
            <person name="Kuo A."/>
            <person name="Tritt A."/>
            <person name="Lipzen A."/>
            <person name="He G."/>
            <person name="Yan M."/>
            <person name="Ng V."/>
            <person name="Cullen D."/>
            <person name="Martin F."/>
            <person name="Rosso M.-N."/>
            <person name="Henrissat B."/>
            <person name="Hibbett D."/>
            <person name="Martinez A.T."/>
            <person name="Grigoriev I.V."/>
        </authorList>
    </citation>
    <scope>NUCLEOTIDE SEQUENCE</scope>
    <source>
        <strain evidence="2">CIRM-BRFM 674</strain>
    </source>
</reference>
<keyword evidence="3" id="KW-1185">Reference proteome</keyword>